<accession>A0A0H2RGM9</accession>
<protein>
    <submittedName>
        <fullName evidence="3">Uncharacterized protein</fullName>
    </submittedName>
</protein>
<reference evidence="3 4" key="1">
    <citation type="submission" date="2015-04" db="EMBL/GenBank/DDBJ databases">
        <title>Complete genome sequence of Schizopora paradoxa KUC8140, a cosmopolitan wood degrader in East Asia.</title>
        <authorList>
            <consortium name="DOE Joint Genome Institute"/>
            <person name="Min B."/>
            <person name="Park H."/>
            <person name="Jang Y."/>
            <person name="Kim J.-J."/>
            <person name="Kim K.H."/>
            <person name="Pangilinan J."/>
            <person name="Lipzen A."/>
            <person name="Riley R."/>
            <person name="Grigoriev I.V."/>
            <person name="Spatafora J.W."/>
            <person name="Choi I.-G."/>
        </authorList>
    </citation>
    <scope>NUCLEOTIDE SEQUENCE [LARGE SCALE GENOMIC DNA]</scope>
    <source>
        <strain evidence="3 4">KUC8140</strain>
    </source>
</reference>
<gene>
    <name evidence="3" type="ORF">SCHPADRAFT_601308</name>
</gene>
<keyword evidence="2" id="KW-0812">Transmembrane</keyword>
<dbReference type="AlphaFoldDB" id="A0A0H2RGM9"/>
<organism evidence="3 4">
    <name type="scientific">Schizopora paradoxa</name>
    <dbReference type="NCBI Taxonomy" id="27342"/>
    <lineage>
        <taxon>Eukaryota</taxon>
        <taxon>Fungi</taxon>
        <taxon>Dikarya</taxon>
        <taxon>Basidiomycota</taxon>
        <taxon>Agaricomycotina</taxon>
        <taxon>Agaricomycetes</taxon>
        <taxon>Hymenochaetales</taxon>
        <taxon>Schizoporaceae</taxon>
        <taxon>Schizopora</taxon>
    </lineage>
</organism>
<evidence type="ECO:0000313" key="3">
    <source>
        <dbReference type="EMBL" id="KLO08678.1"/>
    </source>
</evidence>
<feature type="region of interest" description="Disordered" evidence="1">
    <location>
        <begin position="1"/>
        <end position="20"/>
    </location>
</feature>
<keyword evidence="2" id="KW-0472">Membrane</keyword>
<evidence type="ECO:0000256" key="1">
    <source>
        <dbReference type="SAM" id="MobiDB-lite"/>
    </source>
</evidence>
<keyword evidence="4" id="KW-1185">Reference proteome</keyword>
<sequence length="204" mass="23248">MRGGIRSYNKQREPASGPNATDGQILYTARFPSSTAASLQTFLVHSSVVLVVAALISLYLVKRYNNKLPTSFESLRILVRLGRRGRAGRRCFASTTISPSLLSSSYLPRLLFRGRERHAEENTTLQRPIGILYLLSLGNWDSCWHLQHLFFTVNGQRRRPCPSRGCRTAYSPSCPPNFQLTSRKTRPIRLHGLERARPRHYICY</sequence>
<keyword evidence="2" id="KW-1133">Transmembrane helix</keyword>
<dbReference type="EMBL" id="KQ086082">
    <property type="protein sequence ID" value="KLO08678.1"/>
    <property type="molecule type" value="Genomic_DNA"/>
</dbReference>
<feature type="transmembrane region" description="Helical" evidence="2">
    <location>
        <begin position="42"/>
        <end position="61"/>
    </location>
</feature>
<proteinExistence type="predicted"/>
<evidence type="ECO:0000256" key="2">
    <source>
        <dbReference type="SAM" id="Phobius"/>
    </source>
</evidence>
<evidence type="ECO:0000313" key="4">
    <source>
        <dbReference type="Proteomes" id="UP000053477"/>
    </source>
</evidence>
<dbReference type="InParanoid" id="A0A0H2RGM9"/>
<dbReference type="Proteomes" id="UP000053477">
    <property type="component" value="Unassembled WGS sequence"/>
</dbReference>
<name>A0A0H2RGM9_9AGAM</name>